<comment type="caution">
    <text evidence="1">The sequence shown here is derived from an EMBL/GenBank/DDBJ whole genome shotgun (WGS) entry which is preliminary data.</text>
</comment>
<reference evidence="1" key="1">
    <citation type="journal article" date="2020" name="mSystems">
        <title>Genome- and Community-Level Interaction Insights into Carbon Utilization and Element Cycling Functions of Hydrothermarchaeota in Hydrothermal Sediment.</title>
        <authorList>
            <person name="Zhou Z."/>
            <person name="Liu Y."/>
            <person name="Xu W."/>
            <person name="Pan J."/>
            <person name="Luo Z.H."/>
            <person name="Li M."/>
        </authorList>
    </citation>
    <scope>NUCLEOTIDE SEQUENCE [LARGE SCALE GENOMIC DNA]</scope>
    <source>
        <strain evidence="1">SpSt-757</strain>
    </source>
</reference>
<name>A0A7V3J9D0_UNCC3</name>
<proteinExistence type="predicted"/>
<dbReference type="EMBL" id="DTGG01000024">
    <property type="protein sequence ID" value="HFZ08674.1"/>
    <property type="molecule type" value="Genomic_DNA"/>
</dbReference>
<dbReference type="AlphaFoldDB" id="A0A7V3J9D0"/>
<gene>
    <name evidence="1" type="ORF">ENV41_00870</name>
</gene>
<sequence length="60" mass="7239">MASMYFRITKRGDAFFVSVYDSPNSEYPYDTYECYGGEVDVETYEFLNWERKKLRKEKGK</sequence>
<evidence type="ECO:0000313" key="1">
    <source>
        <dbReference type="EMBL" id="HFZ08674.1"/>
    </source>
</evidence>
<accession>A0A7V3J9D0</accession>
<protein>
    <submittedName>
        <fullName evidence="1">Uncharacterized protein</fullName>
    </submittedName>
</protein>
<organism evidence="1">
    <name type="scientific">candidate division CPR3 bacterium</name>
    <dbReference type="NCBI Taxonomy" id="2268181"/>
    <lineage>
        <taxon>Bacteria</taxon>
        <taxon>Bacteria division CPR3</taxon>
    </lineage>
</organism>